<evidence type="ECO:0000313" key="8">
    <source>
        <dbReference type="Proteomes" id="UP001231166"/>
    </source>
</evidence>
<evidence type="ECO:0000259" key="4">
    <source>
        <dbReference type="PROSITE" id="PS50995"/>
    </source>
</evidence>
<dbReference type="InterPro" id="IPR036390">
    <property type="entry name" value="WH_DNA-bd_sf"/>
</dbReference>
<dbReference type="PANTHER" id="PTHR33164">
    <property type="entry name" value="TRANSCRIPTIONAL REGULATOR, MARR FAMILY"/>
    <property type="match status" value="1"/>
</dbReference>
<gene>
    <name evidence="5" type="ORF">O4328_28350</name>
    <name evidence="6" type="ORF">Q5707_37910</name>
</gene>
<keyword evidence="3" id="KW-0804">Transcription</keyword>
<feature type="domain" description="HTH marR-type" evidence="4">
    <location>
        <begin position="24"/>
        <end position="156"/>
    </location>
</feature>
<evidence type="ECO:0000313" key="5">
    <source>
        <dbReference type="EMBL" id="MCZ4587551.1"/>
    </source>
</evidence>
<dbReference type="InterPro" id="IPR036388">
    <property type="entry name" value="WH-like_DNA-bd_sf"/>
</dbReference>
<dbReference type="RefSeq" id="WP_269591904.1">
    <property type="nucleotide sequence ID" value="NZ_CP130954.1"/>
</dbReference>
<dbReference type="GO" id="GO:0003677">
    <property type="term" value="F:DNA binding"/>
    <property type="evidence" value="ECO:0007669"/>
    <property type="project" value="UniProtKB-KW"/>
</dbReference>
<keyword evidence="6" id="KW-0614">Plasmid</keyword>
<dbReference type="Proteomes" id="UP001231166">
    <property type="component" value="Plasmid pRho-VOC14-C342"/>
</dbReference>
<dbReference type="GO" id="GO:0003700">
    <property type="term" value="F:DNA-binding transcription factor activity"/>
    <property type="evidence" value="ECO:0007669"/>
    <property type="project" value="InterPro"/>
</dbReference>
<keyword evidence="2" id="KW-0238">DNA-binding</keyword>
<dbReference type="InterPro" id="IPR039422">
    <property type="entry name" value="MarR/SlyA-like"/>
</dbReference>
<accession>A0AAX3YPK1</accession>
<protein>
    <submittedName>
        <fullName evidence="6">MarR family transcriptional regulator</fullName>
    </submittedName>
</protein>
<dbReference type="EMBL" id="JAPWIS010000017">
    <property type="protein sequence ID" value="MCZ4587551.1"/>
    <property type="molecule type" value="Genomic_DNA"/>
</dbReference>
<organism evidence="6 8">
    <name type="scientific">Rhodococcus opacus</name>
    <name type="common">Nocardia opaca</name>
    <dbReference type="NCBI Taxonomy" id="37919"/>
    <lineage>
        <taxon>Bacteria</taxon>
        <taxon>Bacillati</taxon>
        <taxon>Actinomycetota</taxon>
        <taxon>Actinomycetes</taxon>
        <taxon>Mycobacteriales</taxon>
        <taxon>Nocardiaceae</taxon>
        <taxon>Rhodococcus</taxon>
    </lineage>
</organism>
<evidence type="ECO:0000256" key="1">
    <source>
        <dbReference type="ARBA" id="ARBA00023015"/>
    </source>
</evidence>
<dbReference type="PANTHER" id="PTHR33164:SF43">
    <property type="entry name" value="HTH-TYPE TRANSCRIPTIONAL REPRESSOR YETL"/>
    <property type="match status" value="1"/>
</dbReference>
<dbReference type="SUPFAM" id="SSF46785">
    <property type="entry name" value="Winged helix' DNA-binding domain"/>
    <property type="match status" value="1"/>
</dbReference>
<reference evidence="6" key="2">
    <citation type="submission" date="2023-07" db="EMBL/GenBank/DDBJ databases">
        <title>Genomic analysis of Rhodococcus opacus VOC-14 with glycol ethers degradation activity.</title>
        <authorList>
            <person name="Narkevich D.A."/>
            <person name="Hlushen A.M."/>
            <person name="Akhremchuk A.E."/>
            <person name="Sikolenko M.A."/>
            <person name="Valentovich L.N."/>
        </authorList>
    </citation>
    <scope>NUCLEOTIDE SEQUENCE</scope>
    <source>
        <strain evidence="6">VOC-14</strain>
        <plasmid evidence="6">pRho-VOC14-C342</plasmid>
    </source>
</reference>
<proteinExistence type="predicted"/>
<evidence type="ECO:0000256" key="2">
    <source>
        <dbReference type="ARBA" id="ARBA00023125"/>
    </source>
</evidence>
<dbReference type="GO" id="GO:0006950">
    <property type="term" value="P:response to stress"/>
    <property type="evidence" value="ECO:0007669"/>
    <property type="project" value="TreeGrafter"/>
</dbReference>
<dbReference type="EMBL" id="CP130954">
    <property type="protein sequence ID" value="WLF51447.1"/>
    <property type="molecule type" value="Genomic_DNA"/>
</dbReference>
<name>A0AAX3YPK1_RHOOP</name>
<evidence type="ECO:0000313" key="7">
    <source>
        <dbReference type="Proteomes" id="UP001066327"/>
    </source>
</evidence>
<dbReference type="SMART" id="SM00347">
    <property type="entry name" value="HTH_MARR"/>
    <property type="match status" value="1"/>
</dbReference>
<geneLocation type="plasmid" evidence="6 8">
    <name>pRho-VOC14-C342</name>
</geneLocation>
<dbReference type="InterPro" id="IPR023187">
    <property type="entry name" value="Tscrpt_reg_MarR-type_CS"/>
</dbReference>
<reference evidence="5" key="1">
    <citation type="submission" date="2022-12" db="EMBL/GenBank/DDBJ databases">
        <authorList>
            <person name="Krivoruchko A.V."/>
            <person name="Elkin A."/>
        </authorList>
    </citation>
    <scope>NUCLEOTIDE SEQUENCE</scope>
    <source>
        <strain evidence="5">IEGM 249</strain>
    </source>
</reference>
<dbReference type="AlphaFoldDB" id="A0AAX3YPK1"/>
<sequence length="164" mass="18193">MAVTTDLTEDISVVGEQAGSASASPTLLYAIKQVELAIRSHMDAVLRPMGVTALQYTALTVLRRRGGLSSAELARNSFVTAQTMGEMLAALERRGLVTRQVDPDNRRRMFTHLTDAAHRLLTEYDTQICALEEQMVRDLSVRQREAFRGYLSRCRTALGETPAH</sequence>
<dbReference type="InterPro" id="IPR000835">
    <property type="entry name" value="HTH_MarR-typ"/>
</dbReference>
<evidence type="ECO:0000313" key="6">
    <source>
        <dbReference type="EMBL" id="WLF51447.1"/>
    </source>
</evidence>
<dbReference type="PROSITE" id="PS01117">
    <property type="entry name" value="HTH_MARR_1"/>
    <property type="match status" value="1"/>
</dbReference>
<keyword evidence="7" id="KW-1185">Reference proteome</keyword>
<dbReference type="PROSITE" id="PS50995">
    <property type="entry name" value="HTH_MARR_2"/>
    <property type="match status" value="1"/>
</dbReference>
<evidence type="ECO:0000256" key="3">
    <source>
        <dbReference type="ARBA" id="ARBA00023163"/>
    </source>
</evidence>
<dbReference type="Pfam" id="PF01047">
    <property type="entry name" value="MarR"/>
    <property type="match status" value="1"/>
</dbReference>
<keyword evidence="1" id="KW-0805">Transcription regulation</keyword>
<dbReference type="Gene3D" id="1.10.10.10">
    <property type="entry name" value="Winged helix-like DNA-binding domain superfamily/Winged helix DNA-binding domain"/>
    <property type="match status" value="1"/>
</dbReference>
<dbReference type="Proteomes" id="UP001066327">
    <property type="component" value="Unassembled WGS sequence"/>
</dbReference>